<dbReference type="InterPro" id="IPR001708">
    <property type="entry name" value="YidC/ALB3/OXA1/COX18"/>
</dbReference>
<dbReference type="Pfam" id="PF02096">
    <property type="entry name" value="60KD_IMP"/>
    <property type="match status" value="1"/>
</dbReference>
<dbReference type="GO" id="GO:0032977">
    <property type="term" value="F:membrane insertase activity"/>
    <property type="evidence" value="ECO:0007669"/>
    <property type="project" value="InterPro"/>
</dbReference>
<dbReference type="PANTHER" id="PTHR12428:SF65">
    <property type="entry name" value="CYTOCHROME C OXIDASE ASSEMBLY PROTEIN COX18, MITOCHONDRIAL"/>
    <property type="match status" value="1"/>
</dbReference>
<feature type="domain" description="Membrane insertase YidC/Oxa/ALB C-terminal" evidence="11">
    <location>
        <begin position="22"/>
        <end position="194"/>
    </location>
</feature>
<evidence type="ECO:0000256" key="6">
    <source>
        <dbReference type="ARBA" id="ARBA00022989"/>
    </source>
</evidence>
<accession>A0A0L6VY76</accession>
<dbReference type="RefSeq" id="WP_052219163.1">
    <property type="nucleotide sequence ID" value="NZ_LGTE01000044.1"/>
</dbReference>
<sequence>MNIFSTAFSGILESLIQMTGDWLIAIVLITLSIRVVLFPLSVKQQKAIIISQNLNKVREFLSNKYKNRSDKINESIAKIITQYKVSPFLPLITIVFQMPVLFSFYFSLMNLSTTVGSSLIPWILSVNKPDDLHILPIVAGLFQGLSGFTTENRNILTFLIPICLGLVFLWKAPAALSVYWGVNSLISFVEKKIMSLKSIQRRFLKVISVEEMIKSLG</sequence>
<dbReference type="CDD" id="cd20070">
    <property type="entry name" value="5TM_YidC_Alb3"/>
    <property type="match status" value="1"/>
</dbReference>
<dbReference type="GO" id="GO:0005886">
    <property type="term" value="C:plasma membrane"/>
    <property type="evidence" value="ECO:0007669"/>
    <property type="project" value="UniProtKB-SubCell"/>
</dbReference>
<evidence type="ECO:0000256" key="10">
    <source>
        <dbReference type="SAM" id="Phobius"/>
    </source>
</evidence>
<keyword evidence="8" id="KW-0143">Chaperone</keyword>
<dbReference type="AlphaFoldDB" id="A0A0L6VY76"/>
<keyword evidence="3" id="KW-1003">Cell membrane</keyword>
<name>A0A0L6VY76_9FIRM</name>
<evidence type="ECO:0000256" key="8">
    <source>
        <dbReference type="ARBA" id="ARBA00023186"/>
    </source>
</evidence>
<comment type="similarity">
    <text evidence="9">Belongs to the OXA1/ALB3/YidC family.</text>
</comment>
<gene>
    <name evidence="12" type="ORF">Tfer_3258</name>
</gene>
<dbReference type="Proteomes" id="UP000037175">
    <property type="component" value="Unassembled WGS sequence"/>
</dbReference>
<dbReference type="GO" id="GO:0051205">
    <property type="term" value="P:protein insertion into membrane"/>
    <property type="evidence" value="ECO:0007669"/>
    <property type="project" value="TreeGrafter"/>
</dbReference>
<feature type="transmembrane region" description="Helical" evidence="10">
    <location>
        <begin position="22"/>
        <end position="42"/>
    </location>
</feature>
<evidence type="ECO:0000256" key="5">
    <source>
        <dbReference type="ARBA" id="ARBA00022927"/>
    </source>
</evidence>
<evidence type="ECO:0000259" key="11">
    <source>
        <dbReference type="Pfam" id="PF02096"/>
    </source>
</evidence>
<protein>
    <submittedName>
        <fullName evidence="12">YidC/Oxa1 family membrane protein insertase</fullName>
    </submittedName>
</protein>
<keyword evidence="13" id="KW-1185">Reference proteome</keyword>
<dbReference type="NCBIfam" id="TIGR03592">
    <property type="entry name" value="yidC_oxa1_cterm"/>
    <property type="match status" value="1"/>
</dbReference>
<evidence type="ECO:0000313" key="12">
    <source>
        <dbReference type="EMBL" id="KNZ68205.1"/>
    </source>
</evidence>
<evidence type="ECO:0000256" key="3">
    <source>
        <dbReference type="ARBA" id="ARBA00022475"/>
    </source>
</evidence>
<evidence type="ECO:0000313" key="13">
    <source>
        <dbReference type="Proteomes" id="UP000037175"/>
    </source>
</evidence>
<keyword evidence="6 10" id="KW-1133">Transmembrane helix</keyword>
<dbReference type="InterPro" id="IPR028055">
    <property type="entry name" value="YidC/Oxa/ALB_C"/>
</dbReference>
<evidence type="ECO:0000256" key="1">
    <source>
        <dbReference type="ARBA" id="ARBA00004651"/>
    </source>
</evidence>
<reference evidence="13" key="1">
    <citation type="submission" date="2015-07" db="EMBL/GenBank/DDBJ databases">
        <title>Complete Genome of Thermincola ferriacetica strain Z-0001T.</title>
        <authorList>
            <person name="Lusk B."/>
            <person name="Badalamenti J.P."/>
            <person name="Parameswaran P."/>
            <person name="Bond D.R."/>
            <person name="Torres C.I."/>
        </authorList>
    </citation>
    <scope>NUCLEOTIDE SEQUENCE [LARGE SCALE GENOMIC DNA]</scope>
    <source>
        <strain evidence="13">Z-0001</strain>
    </source>
</reference>
<dbReference type="GO" id="GO:0015031">
    <property type="term" value="P:protein transport"/>
    <property type="evidence" value="ECO:0007669"/>
    <property type="project" value="UniProtKB-KW"/>
</dbReference>
<keyword evidence="2" id="KW-0813">Transport</keyword>
<evidence type="ECO:0000256" key="2">
    <source>
        <dbReference type="ARBA" id="ARBA00022448"/>
    </source>
</evidence>
<keyword evidence="5" id="KW-0653">Protein transport</keyword>
<comment type="caution">
    <text evidence="12">The sequence shown here is derived from an EMBL/GenBank/DDBJ whole genome shotgun (WGS) entry which is preliminary data.</text>
</comment>
<organism evidence="12 13">
    <name type="scientific">Thermincola ferriacetica</name>
    <dbReference type="NCBI Taxonomy" id="281456"/>
    <lineage>
        <taxon>Bacteria</taxon>
        <taxon>Bacillati</taxon>
        <taxon>Bacillota</taxon>
        <taxon>Clostridia</taxon>
        <taxon>Eubacteriales</taxon>
        <taxon>Thermincolaceae</taxon>
        <taxon>Thermincola</taxon>
    </lineage>
</organism>
<keyword evidence="4 9" id="KW-0812">Transmembrane</keyword>
<keyword evidence="7 10" id="KW-0472">Membrane</keyword>
<dbReference type="InterPro" id="IPR047196">
    <property type="entry name" value="YidC_ALB_C"/>
</dbReference>
<evidence type="ECO:0000256" key="7">
    <source>
        <dbReference type="ARBA" id="ARBA00023136"/>
    </source>
</evidence>
<dbReference type="PATRIC" id="fig|281456.6.peg.3439"/>
<evidence type="ECO:0000256" key="4">
    <source>
        <dbReference type="ARBA" id="ARBA00022692"/>
    </source>
</evidence>
<proteinExistence type="inferred from homology"/>
<evidence type="ECO:0000256" key="9">
    <source>
        <dbReference type="RuleBase" id="RU003945"/>
    </source>
</evidence>
<dbReference type="PANTHER" id="PTHR12428">
    <property type="entry name" value="OXA1"/>
    <property type="match status" value="1"/>
</dbReference>
<feature type="transmembrane region" description="Helical" evidence="10">
    <location>
        <begin position="88"/>
        <end position="108"/>
    </location>
</feature>
<dbReference type="EMBL" id="LGTE01000044">
    <property type="protein sequence ID" value="KNZ68205.1"/>
    <property type="molecule type" value="Genomic_DNA"/>
</dbReference>
<feature type="transmembrane region" description="Helical" evidence="10">
    <location>
        <begin position="155"/>
        <end position="182"/>
    </location>
</feature>
<comment type="subcellular location">
    <subcellularLocation>
        <location evidence="1">Cell membrane</location>
        <topology evidence="1">Multi-pass membrane protein</topology>
    </subcellularLocation>
    <subcellularLocation>
        <location evidence="9">Membrane</location>
        <topology evidence="9">Multi-pass membrane protein</topology>
    </subcellularLocation>
</comment>